<dbReference type="Proteomes" id="UP000887116">
    <property type="component" value="Unassembled WGS sequence"/>
</dbReference>
<evidence type="ECO:0000313" key="2">
    <source>
        <dbReference type="Proteomes" id="UP000887116"/>
    </source>
</evidence>
<protein>
    <submittedName>
        <fullName evidence="1">Uncharacterized protein</fullName>
    </submittedName>
</protein>
<name>A0A8X6JJ23_TRICU</name>
<sequence length="93" mass="10886">MDWFEQDVQASDYIDTYDAISRLYCSVSGETRKFMFDKMAQGSMELYSVGCERRYPQKACDHFSFAVDCLLNLLQELQDEEKCNIEELDKKTA</sequence>
<accession>A0A8X6JJ23</accession>
<evidence type="ECO:0000313" key="1">
    <source>
        <dbReference type="EMBL" id="GFR08496.1"/>
    </source>
</evidence>
<comment type="caution">
    <text evidence="1">The sequence shown here is derived from an EMBL/GenBank/DDBJ whole genome shotgun (WGS) entry which is preliminary data.</text>
</comment>
<organism evidence="1 2">
    <name type="scientific">Trichonephila clavata</name>
    <name type="common">Joro spider</name>
    <name type="synonym">Nephila clavata</name>
    <dbReference type="NCBI Taxonomy" id="2740835"/>
    <lineage>
        <taxon>Eukaryota</taxon>
        <taxon>Metazoa</taxon>
        <taxon>Ecdysozoa</taxon>
        <taxon>Arthropoda</taxon>
        <taxon>Chelicerata</taxon>
        <taxon>Arachnida</taxon>
        <taxon>Araneae</taxon>
        <taxon>Araneomorphae</taxon>
        <taxon>Entelegynae</taxon>
        <taxon>Araneoidea</taxon>
        <taxon>Nephilidae</taxon>
        <taxon>Trichonephila</taxon>
    </lineage>
</organism>
<reference evidence="1" key="1">
    <citation type="submission" date="2020-07" db="EMBL/GenBank/DDBJ databases">
        <title>Multicomponent nature underlies the extraordinary mechanical properties of spider dragline silk.</title>
        <authorList>
            <person name="Kono N."/>
            <person name="Nakamura H."/>
            <person name="Mori M."/>
            <person name="Yoshida Y."/>
            <person name="Ohtoshi R."/>
            <person name="Malay A.D."/>
            <person name="Moran D.A.P."/>
            <person name="Tomita M."/>
            <person name="Numata K."/>
            <person name="Arakawa K."/>
        </authorList>
    </citation>
    <scope>NUCLEOTIDE SEQUENCE</scope>
</reference>
<dbReference type="OrthoDB" id="6436227at2759"/>
<proteinExistence type="predicted"/>
<gene>
    <name evidence="1" type="ORF">TNCT_666581</name>
</gene>
<dbReference type="EMBL" id="BMAO01036174">
    <property type="protein sequence ID" value="GFR08496.1"/>
    <property type="molecule type" value="Genomic_DNA"/>
</dbReference>
<dbReference type="AlphaFoldDB" id="A0A8X6JJ23"/>
<keyword evidence="2" id="KW-1185">Reference proteome</keyword>